<dbReference type="Pfam" id="PF00026">
    <property type="entry name" value="Asp"/>
    <property type="match status" value="1"/>
</dbReference>
<sequence>MGLGIKPTNFTSENKPSLLSSLVSAKKIPSLSYGYTAGASYRLKSVPCSLTLGGYDTRRFVPHNISFLLDPDQRPVTSVNKISVSSSPSSGSGPDWPSGNYELLSASEAALMTIDSSTPYLWLPESVCLKFEKALGIVYDNHLQLYVYPNGTANNLQNWNLTFTFALADYPQSPISKQVNITLPLDAFNLQLSYPFPLLTNATNQSPLVNYFPLRKAANNTQYTLGRVFLQEAYLKLDYERNNFSVYQAVFNADALSNLNIVSIPSNDTQAGGSGHSGGSLGTGAIAGIAVGGAVLLLIASVGIWLWLRPHPPSEESISTGGEEKKKKPRTSWIAGIINWKPQKGDGPAEL</sequence>
<dbReference type="AlphaFoldDB" id="A0A9P8IA44"/>
<feature type="non-terminal residue" evidence="4">
    <location>
        <position position="1"/>
    </location>
</feature>
<keyword evidence="2" id="KW-0812">Transmembrane</keyword>
<evidence type="ECO:0000256" key="1">
    <source>
        <dbReference type="SAM" id="MobiDB-lite"/>
    </source>
</evidence>
<dbReference type="InterPro" id="IPR021109">
    <property type="entry name" value="Peptidase_aspartic_dom_sf"/>
</dbReference>
<gene>
    <name evidence="4" type="ORF">GP486_008316</name>
</gene>
<organism evidence="4 5">
    <name type="scientific">Trichoglossum hirsutum</name>
    <dbReference type="NCBI Taxonomy" id="265104"/>
    <lineage>
        <taxon>Eukaryota</taxon>
        <taxon>Fungi</taxon>
        <taxon>Dikarya</taxon>
        <taxon>Ascomycota</taxon>
        <taxon>Pezizomycotina</taxon>
        <taxon>Geoglossomycetes</taxon>
        <taxon>Geoglossales</taxon>
        <taxon>Geoglossaceae</taxon>
        <taxon>Trichoglossum</taxon>
    </lineage>
</organism>
<feature type="region of interest" description="Disordered" evidence="1">
    <location>
        <begin position="314"/>
        <end position="351"/>
    </location>
</feature>
<dbReference type="Proteomes" id="UP000750711">
    <property type="component" value="Unassembled WGS sequence"/>
</dbReference>
<evidence type="ECO:0000313" key="4">
    <source>
        <dbReference type="EMBL" id="KAH0547943.1"/>
    </source>
</evidence>
<dbReference type="Gene3D" id="2.40.70.10">
    <property type="entry name" value="Acid Proteases"/>
    <property type="match status" value="1"/>
</dbReference>
<dbReference type="InterPro" id="IPR033121">
    <property type="entry name" value="PEPTIDASE_A1"/>
</dbReference>
<feature type="domain" description="Peptidase A1" evidence="3">
    <location>
        <begin position="1"/>
        <end position="247"/>
    </location>
</feature>
<evidence type="ECO:0000313" key="5">
    <source>
        <dbReference type="Proteomes" id="UP000750711"/>
    </source>
</evidence>
<comment type="caution">
    <text evidence="4">The sequence shown here is derived from an EMBL/GenBank/DDBJ whole genome shotgun (WGS) entry which is preliminary data.</text>
</comment>
<evidence type="ECO:0000259" key="3">
    <source>
        <dbReference type="PROSITE" id="PS51767"/>
    </source>
</evidence>
<feature type="transmembrane region" description="Helical" evidence="2">
    <location>
        <begin position="285"/>
        <end position="308"/>
    </location>
</feature>
<protein>
    <recommendedName>
        <fullName evidence="3">Peptidase A1 domain-containing protein</fullName>
    </recommendedName>
</protein>
<dbReference type="PROSITE" id="PS51767">
    <property type="entry name" value="PEPTIDASE_A1"/>
    <property type="match status" value="1"/>
</dbReference>
<proteinExistence type="predicted"/>
<accession>A0A9P8IA44</accession>
<dbReference type="SUPFAM" id="SSF50630">
    <property type="entry name" value="Acid proteases"/>
    <property type="match status" value="1"/>
</dbReference>
<name>A0A9P8IA44_9PEZI</name>
<evidence type="ECO:0000256" key="2">
    <source>
        <dbReference type="SAM" id="Phobius"/>
    </source>
</evidence>
<dbReference type="EMBL" id="JAGHQM010003052">
    <property type="protein sequence ID" value="KAH0547943.1"/>
    <property type="molecule type" value="Genomic_DNA"/>
</dbReference>
<keyword evidence="2" id="KW-1133">Transmembrane helix</keyword>
<keyword evidence="5" id="KW-1185">Reference proteome</keyword>
<reference evidence="4" key="1">
    <citation type="submission" date="2021-03" db="EMBL/GenBank/DDBJ databases">
        <title>Comparative genomics and phylogenomic investigation of the class Geoglossomycetes provide insights into ecological specialization and systematics.</title>
        <authorList>
            <person name="Melie T."/>
            <person name="Pirro S."/>
            <person name="Miller A.N."/>
            <person name="Quandt A."/>
        </authorList>
    </citation>
    <scope>NUCLEOTIDE SEQUENCE</scope>
    <source>
        <strain evidence="4">CAQ_001_2017</strain>
    </source>
</reference>
<keyword evidence="2" id="KW-0472">Membrane</keyword>